<gene>
    <name evidence="2" type="ORF">DJ533_16240</name>
</gene>
<feature type="domain" description="VOC" evidence="1">
    <location>
        <begin position="6"/>
        <end position="113"/>
    </location>
</feature>
<name>A0A2S2FGC6_9GAMM</name>
<dbReference type="RefSeq" id="WP_065993500.1">
    <property type="nucleotide sequence ID" value="NZ_CP029397.2"/>
</dbReference>
<accession>A0A2S2FGC6</accession>
<protein>
    <submittedName>
        <fullName evidence="2">2,4,5-trihydroxytoluene oxygenase</fullName>
    </submittedName>
</protein>
<dbReference type="KEGG" id="adv:DJ533_16240"/>
<keyword evidence="3" id="KW-1185">Reference proteome</keyword>
<dbReference type="Gene3D" id="3.10.180.10">
    <property type="entry name" value="2,3-Dihydroxybiphenyl 1,2-Dioxygenase, domain 1"/>
    <property type="match status" value="2"/>
</dbReference>
<evidence type="ECO:0000313" key="3">
    <source>
        <dbReference type="Proteomes" id="UP000245977"/>
    </source>
</evidence>
<dbReference type="SUPFAM" id="SSF54593">
    <property type="entry name" value="Glyoxalase/Bleomycin resistance protein/Dihydroxybiphenyl dioxygenase"/>
    <property type="match status" value="1"/>
</dbReference>
<reference evidence="2" key="1">
    <citation type="submission" date="2019-08" db="EMBL/GenBank/DDBJ databases">
        <title>The complete genome of Acinetobacter defluvii strain WCHAD010030.</title>
        <authorList>
            <person name="Hu Y."/>
            <person name="Qin J."/>
            <person name="Feng Y."/>
            <person name="Zong Z."/>
        </authorList>
    </citation>
    <scope>NUCLEOTIDE SEQUENCE</scope>
    <source>
        <strain evidence="2">WCHA30</strain>
    </source>
</reference>
<dbReference type="STRING" id="1871111.GCA_001704615_02640"/>
<sequence>MAKPIEIAQVTYAAPDLKLMEKFMTDFGLSCVSNKDNVLYMRGSGEQHHIHVTHYAEKQRFIGASIEVSSQEDLIELAKLEGSSVMQPSRELGGGYEVVMTMPDGFEIKAIWGREKHTKATERSAFEFNNADHKPRLNECIRVKRQPCQAIKLGHFVLHVSNHDASVKWLEERFDLLHSDYFVPPGEDGPIIGTFLRFNHGAEKVDHHAILILQSDWVGVHHCSFEVIDLDAVMTAHDYLVDKGYQLECGVGRHMLGSQIFDYWKDPFGFRVEHYTDGDMLDHHAQPVKFNGTATETTQWGMAPGLEFFQ</sequence>
<evidence type="ECO:0000313" key="2">
    <source>
        <dbReference type="EMBL" id="AWL30004.1"/>
    </source>
</evidence>
<dbReference type="PROSITE" id="PS51819">
    <property type="entry name" value="VOC"/>
    <property type="match status" value="2"/>
</dbReference>
<dbReference type="InterPro" id="IPR029068">
    <property type="entry name" value="Glyas_Bleomycin-R_OHBP_Dase"/>
</dbReference>
<dbReference type="Pfam" id="PF00903">
    <property type="entry name" value="Glyoxalase"/>
    <property type="match status" value="1"/>
</dbReference>
<dbReference type="EMBL" id="CP029397">
    <property type="protein sequence ID" value="AWL30004.1"/>
    <property type="molecule type" value="Genomic_DNA"/>
</dbReference>
<dbReference type="Proteomes" id="UP000245977">
    <property type="component" value="Chromosome"/>
</dbReference>
<feature type="domain" description="VOC" evidence="1">
    <location>
        <begin position="152"/>
        <end position="277"/>
    </location>
</feature>
<proteinExistence type="predicted"/>
<evidence type="ECO:0000259" key="1">
    <source>
        <dbReference type="PROSITE" id="PS51819"/>
    </source>
</evidence>
<dbReference type="AlphaFoldDB" id="A0A2S2FGC6"/>
<dbReference type="InterPro" id="IPR004360">
    <property type="entry name" value="Glyas_Fos-R_dOase_dom"/>
</dbReference>
<organism evidence="2 3">
    <name type="scientific">Acinetobacter defluvii</name>
    <dbReference type="NCBI Taxonomy" id="1871111"/>
    <lineage>
        <taxon>Bacteria</taxon>
        <taxon>Pseudomonadati</taxon>
        <taxon>Pseudomonadota</taxon>
        <taxon>Gammaproteobacteria</taxon>
        <taxon>Moraxellales</taxon>
        <taxon>Moraxellaceae</taxon>
        <taxon>Acinetobacter</taxon>
    </lineage>
</organism>
<dbReference type="InterPro" id="IPR037523">
    <property type="entry name" value="VOC_core"/>
</dbReference>
<dbReference type="OrthoDB" id="6909416at2"/>